<proteinExistence type="predicted"/>
<name>A0A1X9SRQ7_9BACT</name>
<dbReference type="InterPro" id="IPR007372">
    <property type="entry name" value="Lipid/polyisoprenoid-bd_YceI"/>
</dbReference>
<accession>A0A1X9SRQ7</accession>
<dbReference type="InterPro" id="IPR036761">
    <property type="entry name" value="TTHA0802/YceI-like_sf"/>
</dbReference>
<dbReference type="Pfam" id="PF04264">
    <property type="entry name" value="YceI"/>
    <property type="match status" value="1"/>
</dbReference>
<evidence type="ECO:0000313" key="1">
    <source>
        <dbReference type="EMBL" id="ARQ98911.1"/>
    </source>
</evidence>
<evidence type="ECO:0000313" key="2">
    <source>
        <dbReference type="Proteomes" id="UP000194309"/>
    </source>
</evidence>
<dbReference type="SUPFAM" id="SSF101874">
    <property type="entry name" value="YceI-like"/>
    <property type="match status" value="1"/>
</dbReference>
<dbReference type="SMART" id="SM00867">
    <property type="entry name" value="YceI"/>
    <property type="match status" value="1"/>
</dbReference>
<sequence length="188" mass="20355">MKKQILTSVAALGLLFGAANATVYSVDTAHSSTTFKIKHLQVSNVTGSFGKFAGEVDITNKIPSSLTATIDVNSINTNNDGRDAHLQKADFFDSAKFPQIKFTMKSFENEGDGEGKIKGDLTIKDVTRPVELNYEFSGTGKNRKGVEIVGFSLEGEIKRSDFNFAPESSTVALGDKIKINIDIEAVKK</sequence>
<gene>
    <name evidence="1" type="ORF">CIGN_0614</name>
</gene>
<dbReference type="EMBL" id="CP018788">
    <property type="protein sequence ID" value="ARQ98911.1"/>
    <property type="molecule type" value="Genomic_DNA"/>
</dbReference>
<dbReference type="STRING" id="1660064.CIGN_0614"/>
<organism evidence="1 2">
    <name type="scientific">Campylobacter devanensis</name>
    <dbReference type="NCBI Taxonomy" id="3161138"/>
    <lineage>
        <taxon>Bacteria</taxon>
        <taxon>Pseudomonadati</taxon>
        <taxon>Campylobacterota</taxon>
        <taxon>Epsilonproteobacteria</taxon>
        <taxon>Campylobacterales</taxon>
        <taxon>Campylobacteraceae</taxon>
        <taxon>Campylobacter</taxon>
    </lineage>
</organism>
<dbReference type="AlphaFoldDB" id="A0A1X9SRQ7"/>
<dbReference type="KEGG" id="cdev:CIGN_0614"/>
<dbReference type="PANTHER" id="PTHR34406">
    <property type="entry name" value="PROTEIN YCEI"/>
    <property type="match status" value="1"/>
</dbReference>
<dbReference type="PANTHER" id="PTHR34406:SF1">
    <property type="entry name" value="PROTEIN YCEI"/>
    <property type="match status" value="1"/>
</dbReference>
<accession>A0A381D8K5</accession>
<reference evidence="1 2" key="1">
    <citation type="journal article" date="2017" name="Genome Biol. Evol.">
        <title>Comparative Genomic Analysis Identifies a Campylobacter Clade Deficient in Selenium Metabolism.</title>
        <authorList>
            <person name="Miller W.G."/>
            <person name="Yee E."/>
            <person name="Lopes B.S."/>
            <person name="Chapman M.H."/>
            <person name="Huynh S."/>
            <person name="Bono J.L."/>
            <person name="Parker C.T."/>
            <person name="Strachan N.J.C."/>
            <person name="Forbes K.J."/>
        </authorList>
    </citation>
    <scope>NUCLEOTIDE SEQUENCE [LARGE SCALE GENOMIC DNA]</scope>
    <source>
        <strain evidence="1 2">NCTC 13003</strain>
    </source>
</reference>
<protein>
    <submittedName>
        <fullName evidence="1">Periplasmic protein (YceI-like domain)</fullName>
    </submittedName>
</protein>
<dbReference type="Proteomes" id="UP000194309">
    <property type="component" value="Chromosome"/>
</dbReference>
<dbReference type="OrthoDB" id="9811006at2"/>
<dbReference type="Gene3D" id="2.40.128.110">
    <property type="entry name" value="Lipid/polyisoprenoid-binding, YceI-like"/>
    <property type="match status" value="1"/>
</dbReference>
<keyword evidence="2" id="KW-1185">Reference proteome</keyword>